<name>A0ABN8PU52_9CNID</name>
<feature type="compositionally biased region" description="Polar residues" evidence="1">
    <location>
        <begin position="471"/>
        <end position="500"/>
    </location>
</feature>
<gene>
    <name evidence="4" type="ORF">PLOB_00048341</name>
</gene>
<evidence type="ECO:0000256" key="2">
    <source>
        <dbReference type="SAM" id="Phobius"/>
    </source>
</evidence>
<evidence type="ECO:0000313" key="5">
    <source>
        <dbReference type="Proteomes" id="UP001159405"/>
    </source>
</evidence>
<feature type="transmembrane region" description="Helical" evidence="2">
    <location>
        <begin position="323"/>
        <end position="344"/>
    </location>
</feature>
<keyword evidence="2" id="KW-0812">Transmembrane</keyword>
<protein>
    <submittedName>
        <fullName evidence="4">Uncharacterized protein</fullName>
    </submittedName>
</protein>
<feature type="region of interest" description="Disordered" evidence="1">
    <location>
        <begin position="588"/>
        <end position="666"/>
    </location>
</feature>
<dbReference type="EMBL" id="CALNXK010000090">
    <property type="protein sequence ID" value="CAH3150928.1"/>
    <property type="molecule type" value="Genomic_DNA"/>
</dbReference>
<accession>A0ABN8PU52</accession>
<feature type="chain" id="PRO_5045196072" evidence="3">
    <location>
        <begin position="22"/>
        <end position="666"/>
    </location>
</feature>
<evidence type="ECO:0000256" key="1">
    <source>
        <dbReference type="SAM" id="MobiDB-lite"/>
    </source>
</evidence>
<keyword evidence="5" id="KW-1185">Reference proteome</keyword>
<feature type="region of interest" description="Disordered" evidence="1">
    <location>
        <begin position="456"/>
        <end position="515"/>
    </location>
</feature>
<organism evidence="4 5">
    <name type="scientific">Porites lobata</name>
    <dbReference type="NCBI Taxonomy" id="104759"/>
    <lineage>
        <taxon>Eukaryota</taxon>
        <taxon>Metazoa</taxon>
        <taxon>Cnidaria</taxon>
        <taxon>Anthozoa</taxon>
        <taxon>Hexacorallia</taxon>
        <taxon>Scleractinia</taxon>
        <taxon>Fungiina</taxon>
        <taxon>Poritidae</taxon>
        <taxon>Porites</taxon>
    </lineage>
</organism>
<evidence type="ECO:0000256" key="3">
    <source>
        <dbReference type="SAM" id="SignalP"/>
    </source>
</evidence>
<reference evidence="4 5" key="1">
    <citation type="submission" date="2022-05" db="EMBL/GenBank/DDBJ databases">
        <authorList>
            <consortium name="Genoscope - CEA"/>
            <person name="William W."/>
        </authorList>
    </citation>
    <scope>NUCLEOTIDE SEQUENCE [LARGE SCALE GENOMIC DNA]</scope>
</reference>
<sequence>MHFVFLEFFPFLIAAFNLTFAWKVKVDRQLNGIDHFELLDDDKKSICTTAEKAMEFCAKHGAVMVRNTRICLDDQQSLYCRCNSSKSTFLLHEERCVVEENVPRYLPIGPFPDCKFPMAIQDSSNHRSCNSNPVPALLTSTNGKQRSYSICSELTSREVISCDVSKGNSWYLNNGRWKRMWELYSRGKSSSGSEANLESILQKLSSNNSRWSGFIVSLQATCTVKSDFLRLRGNPPPEEIKTCLLLKINGFHLWSLKLHQMNFTQPRADIIFNTTRNYTSHLEDYTNTSSDRTVTKSGLTTTLRIPTTATYSKSVEPHSWTSVPLVVFYSVILVVIVVITLWVLRDECRPSLETAWKASKRRQSIGNPTYERGRTNSLSLMPMRTVNHSDPSPYAVSPCAAVYQPIVENTRPHNLNDCSNLYESLKSVKKNSQRRAATNSLYQDLNIANTDASSVNANSEEMNCPPEAETKTPSSLASNDSNSCGPTIASSNRRSVSASFTPTRSKKKPRSKSEVLERKKFSLVKTTGIYSLPVTNGTNPASVDSNKQCDLISVRMRSKQTVNNRTGELDREECPEDETKIDELTVLCQSNPSSSSPDKDTTPHHNDIGLSNMSSESDAIRESLQEDSLSGLEIVVESDCSEYDETENQSNQSGPFYYVLEGPNPT</sequence>
<proteinExistence type="predicted"/>
<keyword evidence="2" id="KW-0472">Membrane</keyword>
<keyword evidence="2" id="KW-1133">Transmembrane helix</keyword>
<dbReference type="Proteomes" id="UP001159405">
    <property type="component" value="Unassembled WGS sequence"/>
</dbReference>
<feature type="signal peptide" evidence="3">
    <location>
        <begin position="1"/>
        <end position="21"/>
    </location>
</feature>
<comment type="caution">
    <text evidence="4">The sequence shown here is derived from an EMBL/GenBank/DDBJ whole genome shotgun (WGS) entry which is preliminary data.</text>
</comment>
<keyword evidence="3" id="KW-0732">Signal</keyword>
<evidence type="ECO:0000313" key="4">
    <source>
        <dbReference type="EMBL" id="CAH3150928.1"/>
    </source>
</evidence>
<feature type="compositionally biased region" description="Basic and acidic residues" evidence="1">
    <location>
        <begin position="597"/>
        <end position="607"/>
    </location>
</feature>